<keyword evidence="15" id="KW-1185">Reference proteome</keyword>
<dbReference type="PANTHER" id="PTHR43221">
    <property type="entry name" value="PROTEASE HTPX"/>
    <property type="match status" value="1"/>
</dbReference>
<feature type="domain" description="Peptidase M48" evidence="13">
    <location>
        <begin position="158"/>
        <end position="243"/>
    </location>
</feature>
<evidence type="ECO:0000256" key="2">
    <source>
        <dbReference type="ARBA" id="ARBA00022475"/>
    </source>
</evidence>
<evidence type="ECO:0000256" key="6">
    <source>
        <dbReference type="ARBA" id="ARBA00022801"/>
    </source>
</evidence>
<evidence type="ECO:0000313" key="15">
    <source>
        <dbReference type="Proteomes" id="UP001597452"/>
    </source>
</evidence>
<keyword evidence="5" id="KW-0479">Metal-binding</keyword>
<keyword evidence="9 11" id="KW-0482">Metalloprotease</keyword>
<evidence type="ECO:0000256" key="8">
    <source>
        <dbReference type="ARBA" id="ARBA00022989"/>
    </source>
</evidence>
<comment type="cofactor">
    <cofactor evidence="11">
        <name>Zn(2+)</name>
        <dbReference type="ChEBI" id="CHEBI:29105"/>
    </cofactor>
    <text evidence="11">Binds 1 zinc ion per subunit.</text>
</comment>
<proteinExistence type="inferred from homology"/>
<evidence type="ECO:0000256" key="4">
    <source>
        <dbReference type="ARBA" id="ARBA00022692"/>
    </source>
</evidence>
<evidence type="ECO:0000256" key="10">
    <source>
        <dbReference type="ARBA" id="ARBA00023136"/>
    </source>
</evidence>
<dbReference type="InterPro" id="IPR050083">
    <property type="entry name" value="HtpX_protease"/>
</dbReference>
<keyword evidence="8 12" id="KW-1133">Transmembrane helix</keyword>
<keyword evidence="10 12" id="KW-0472">Membrane</keyword>
<evidence type="ECO:0000256" key="11">
    <source>
        <dbReference type="RuleBase" id="RU003983"/>
    </source>
</evidence>
<keyword evidence="3 11" id="KW-0645">Protease</keyword>
<reference evidence="15" key="1">
    <citation type="journal article" date="2019" name="Int. J. Syst. Evol. Microbiol.">
        <title>The Global Catalogue of Microorganisms (GCM) 10K type strain sequencing project: providing services to taxonomists for standard genome sequencing and annotation.</title>
        <authorList>
            <consortium name="The Broad Institute Genomics Platform"/>
            <consortium name="The Broad Institute Genome Sequencing Center for Infectious Disease"/>
            <person name="Wu L."/>
            <person name="Ma J."/>
        </authorList>
    </citation>
    <scope>NUCLEOTIDE SEQUENCE [LARGE SCALE GENOMIC DNA]</scope>
    <source>
        <strain evidence="15">TISTR 1571</strain>
    </source>
</reference>
<evidence type="ECO:0000256" key="12">
    <source>
        <dbReference type="SAM" id="Phobius"/>
    </source>
</evidence>
<evidence type="ECO:0000256" key="9">
    <source>
        <dbReference type="ARBA" id="ARBA00023049"/>
    </source>
</evidence>
<evidence type="ECO:0000256" key="3">
    <source>
        <dbReference type="ARBA" id="ARBA00022670"/>
    </source>
</evidence>
<dbReference type="Proteomes" id="UP001597452">
    <property type="component" value="Unassembled WGS sequence"/>
</dbReference>
<comment type="subcellular location">
    <subcellularLocation>
        <location evidence="1">Cell membrane</location>
        <topology evidence="1">Multi-pass membrane protein</topology>
    </subcellularLocation>
</comment>
<feature type="domain" description="Peptidase M48" evidence="13">
    <location>
        <begin position="66"/>
        <end position="151"/>
    </location>
</feature>
<dbReference type="Gene3D" id="3.30.2010.10">
    <property type="entry name" value="Metalloproteases ('zincins'), catalytic domain"/>
    <property type="match status" value="1"/>
</dbReference>
<keyword evidence="7 11" id="KW-0862">Zinc</keyword>
<evidence type="ECO:0000256" key="5">
    <source>
        <dbReference type="ARBA" id="ARBA00022723"/>
    </source>
</evidence>
<feature type="transmembrane region" description="Helical" evidence="12">
    <location>
        <begin position="12"/>
        <end position="31"/>
    </location>
</feature>
<dbReference type="RefSeq" id="WP_377329551.1">
    <property type="nucleotide sequence ID" value="NZ_JBHUMZ010000040.1"/>
</dbReference>
<keyword evidence="4 12" id="KW-0812">Transmembrane</keyword>
<feature type="transmembrane region" description="Helical" evidence="12">
    <location>
        <begin position="37"/>
        <end position="56"/>
    </location>
</feature>
<keyword evidence="6 11" id="KW-0378">Hydrolase</keyword>
<evidence type="ECO:0000259" key="13">
    <source>
        <dbReference type="Pfam" id="PF01435"/>
    </source>
</evidence>
<protein>
    <submittedName>
        <fullName evidence="14">M48 family metallopeptidase</fullName>
        <ecNumber evidence="14">3.4.24.-</ecNumber>
    </submittedName>
</protein>
<organism evidence="14 15">
    <name type="scientific">Piscibacillus salipiscarius</name>
    <dbReference type="NCBI Taxonomy" id="299480"/>
    <lineage>
        <taxon>Bacteria</taxon>
        <taxon>Bacillati</taxon>
        <taxon>Bacillota</taxon>
        <taxon>Bacilli</taxon>
        <taxon>Bacillales</taxon>
        <taxon>Bacillaceae</taxon>
        <taxon>Piscibacillus</taxon>
    </lineage>
</organism>
<evidence type="ECO:0000256" key="7">
    <source>
        <dbReference type="ARBA" id="ARBA00022833"/>
    </source>
</evidence>
<dbReference type="EMBL" id="JBHUMZ010000040">
    <property type="protein sequence ID" value="MFD2639602.1"/>
    <property type="molecule type" value="Genomic_DNA"/>
</dbReference>
<dbReference type="InterPro" id="IPR001915">
    <property type="entry name" value="Peptidase_M48"/>
</dbReference>
<dbReference type="PANTHER" id="PTHR43221:SF1">
    <property type="entry name" value="PROTEASE HTPX"/>
    <property type="match status" value="1"/>
</dbReference>
<gene>
    <name evidence="14" type="ORF">ACFSW4_12055</name>
</gene>
<dbReference type="GO" id="GO:0016787">
    <property type="term" value="F:hydrolase activity"/>
    <property type="evidence" value="ECO:0007669"/>
    <property type="project" value="UniProtKB-KW"/>
</dbReference>
<dbReference type="CDD" id="cd07325">
    <property type="entry name" value="M48_Ste24p_like"/>
    <property type="match status" value="1"/>
</dbReference>
<accession>A0ABW5QCU2</accession>
<name>A0ABW5QCU2_9BACI</name>
<keyword evidence="2" id="KW-1003">Cell membrane</keyword>
<comment type="similarity">
    <text evidence="11">Belongs to the peptidase M48 family.</text>
</comment>
<comment type="caution">
    <text evidence="14">The sequence shown here is derived from an EMBL/GenBank/DDBJ whole genome shotgun (WGS) entry which is preliminary data.</text>
</comment>
<dbReference type="EC" id="3.4.24.-" evidence="14"/>
<evidence type="ECO:0000313" key="14">
    <source>
        <dbReference type="EMBL" id="MFD2639602.1"/>
    </source>
</evidence>
<dbReference type="Pfam" id="PF01435">
    <property type="entry name" value="Peptidase_M48"/>
    <property type="match status" value="2"/>
</dbReference>
<evidence type="ECO:0000256" key="1">
    <source>
        <dbReference type="ARBA" id="ARBA00004651"/>
    </source>
</evidence>
<sequence>MNKRLVHGNETTYFVISVIYSIFVYFILLISIIGIPYLLLILLVSFIINGLFIANIRNNGVKVTEKQFPKIAHRTREIANNMGLIKVPDVFIIQSGGLLNAFATKFFGRNFVVLYSDIVEIIEQGNDEELEFIIAHELAHVKRRHVTKNTLLLPAMYTPFLGKAYSRACEYTCDRMAAIYTGNINASINALMILASGKYLYDQVNLEEYISQQRMEGGFFIWLSHITSTHPPLPHRIQKMKHISDAPEFYGFSTNDFRKEPIA</sequence>